<feature type="non-terminal residue" evidence="1">
    <location>
        <position position="119"/>
    </location>
</feature>
<reference evidence="1 2" key="1">
    <citation type="submission" date="2008-07" db="EMBL/GenBank/DDBJ databases">
        <authorList>
            <person name="El-Sayed N."/>
            <person name="Caler E."/>
            <person name="Inman J."/>
            <person name="Amedeo P."/>
            <person name="Hass B."/>
            <person name="Wortman J."/>
        </authorList>
    </citation>
    <scope>NUCLEOTIDE SEQUENCE [LARGE SCALE GENOMIC DNA]</scope>
    <source>
        <strain evidence="2">ATCC 50983 / TXsc</strain>
    </source>
</reference>
<gene>
    <name evidence="1" type="ORF">Pmar_PMAR002131</name>
</gene>
<dbReference type="AlphaFoldDB" id="C5LYP5"/>
<evidence type="ECO:0000313" key="1">
    <source>
        <dbReference type="EMBL" id="EEQ98147.1"/>
    </source>
</evidence>
<dbReference type="RefSeq" id="XP_002765430.1">
    <property type="nucleotide sequence ID" value="XM_002765384.1"/>
</dbReference>
<organism evidence="2">
    <name type="scientific">Perkinsus marinus (strain ATCC 50983 / TXsc)</name>
    <dbReference type="NCBI Taxonomy" id="423536"/>
    <lineage>
        <taxon>Eukaryota</taxon>
        <taxon>Sar</taxon>
        <taxon>Alveolata</taxon>
        <taxon>Perkinsozoa</taxon>
        <taxon>Perkinsea</taxon>
        <taxon>Perkinsida</taxon>
        <taxon>Perkinsidae</taxon>
        <taxon>Perkinsus</taxon>
    </lineage>
</organism>
<keyword evidence="2" id="KW-1185">Reference proteome</keyword>
<proteinExistence type="predicted"/>
<sequence length="119" mass="13354">MAMVDRSVLPIPLKWEGLSQSQANLLLDFVREVVILPDTPVVSVEKQDRCDFRSCPGVNCTSFDNVEEVLAEEERVAGIRGSSKVTRLAQVNEETYLLSMFHRFQGTAEVYHVTRAGLL</sequence>
<protein>
    <submittedName>
        <fullName evidence="1">Uncharacterized protein</fullName>
    </submittedName>
</protein>
<dbReference type="EMBL" id="GG686820">
    <property type="protein sequence ID" value="EEQ98147.1"/>
    <property type="molecule type" value="Genomic_DNA"/>
</dbReference>
<dbReference type="Proteomes" id="UP000007800">
    <property type="component" value="Unassembled WGS sequence"/>
</dbReference>
<dbReference type="InParanoid" id="C5LYP5"/>
<name>C5LYP5_PERM5</name>
<evidence type="ECO:0000313" key="2">
    <source>
        <dbReference type="Proteomes" id="UP000007800"/>
    </source>
</evidence>
<dbReference type="GeneID" id="9040586"/>
<accession>C5LYP5</accession>